<dbReference type="GO" id="GO:0000272">
    <property type="term" value="P:polysaccharide catabolic process"/>
    <property type="evidence" value="ECO:0007669"/>
    <property type="project" value="TreeGrafter"/>
</dbReference>
<keyword evidence="1" id="KW-0378">Hydrolase</keyword>
<sequence length="110" mass="12560">MQAWVDLNDPAQRGRAIIDSLMNMPLLQWASDETGDPRYREASHRHIEQLRRHILRPDNSTFHTFLLGRGHRRAPAGRHGAGRIRRLLLGPGGRRGESTDFALGFKDLKD</sequence>
<protein>
    <submittedName>
        <fullName evidence="3">CAZy families GH88 protein</fullName>
    </submittedName>
</protein>
<dbReference type="PANTHER" id="PTHR36845:SF1">
    <property type="entry name" value="HYDROLASE, PUTATIVE (AFU_ORTHOLOGUE AFUA_7G05090)-RELATED"/>
    <property type="match status" value="1"/>
</dbReference>
<dbReference type="InterPro" id="IPR052369">
    <property type="entry name" value="UG_Glycosaminoglycan_Hydrolase"/>
</dbReference>
<reference evidence="3" key="1">
    <citation type="journal article" date="2013" name="Environ. Microbiol.">
        <title>Seasonally variable intestinal metagenomes of the red palm weevil (Rhynchophorus ferrugineus).</title>
        <authorList>
            <person name="Jia S."/>
            <person name="Zhang X."/>
            <person name="Zhang G."/>
            <person name="Yin A."/>
            <person name="Zhang S."/>
            <person name="Li F."/>
            <person name="Wang L."/>
            <person name="Zhao D."/>
            <person name="Yun Q."/>
            <person name="Tala"/>
            <person name="Wang J."/>
            <person name="Sun G."/>
            <person name="Baabdullah M."/>
            <person name="Yu X."/>
            <person name="Hu S."/>
            <person name="Al-Mssallem I.S."/>
            <person name="Yu J."/>
        </authorList>
    </citation>
    <scope>NUCLEOTIDE SEQUENCE</scope>
</reference>
<dbReference type="AlphaFoldDB" id="A0A060BW33"/>
<organism evidence="3">
    <name type="scientific">uncultured Citrobacter sp</name>
    <dbReference type="NCBI Taxonomy" id="200446"/>
    <lineage>
        <taxon>Bacteria</taxon>
        <taxon>Pseudomonadati</taxon>
        <taxon>Pseudomonadota</taxon>
        <taxon>Gammaproteobacteria</taxon>
        <taxon>Enterobacterales</taxon>
        <taxon>Enterobacteriaceae</taxon>
        <taxon>Citrobacter</taxon>
        <taxon>environmental samples</taxon>
    </lineage>
</organism>
<dbReference type="InterPro" id="IPR008928">
    <property type="entry name" value="6-hairpin_glycosidase_sf"/>
</dbReference>
<proteinExistence type="inferred from homology"/>
<dbReference type="GO" id="GO:0052757">
    <property type="term" value="F:chondroitin hydrolase activity"/>
    <property type="evidence" value="ECO:0007669"/>
    <property type="project" value="TreeGrafter"/>
</dbReference>
<accession>A0A060BW33</accession>
<dbReference type="PANTHER" id="PTHR36845">
    <property type="entry name" value="HYDROLASE, PUTATIVE (AFU_ORTHOLOGUE AFUA_7G05090)-RELATED"/>
    <property type="match status" value="1"/>
</dbReference>
<feature type="non-terminal residue" evidence="3">
    <location>
        <position position="110"/>
    </location>
</feature>
<evidence type="ECO:0000313" key="3">
    <source>
        <dbReference type="EMBL" id="AIA87164.1"/>
    </source>
</evidence>
<dbReference type="InterPro" id="IPR012341">
    <property type="entry name" value="6hp_glycosidase-like_sf"/>
</dbReference>
<comment type="similarity">
    <text evidence="2">Belongs to the glycosyl hydrolase 88 family.</text>
</comment>
<name>A0A060BW33_9ENTR</name>
<evidence type="ECO:0000256" key="1">
    <source>
        <dbReference type="ARBA" id="ARBA00022801"/>
    </source>
</evidence>
<evidence type="ECO:0000256" key="2">
    <source>
        <dbReference type="ARBA" id="ARBA00038358"/>
    </source>
</evidence>
<dbReference type="EMBL" id="KF119896">
    <property type="protein sequence ID" value="AIA87164.1"/>
    <property type="molecule type" value="Genomic_DNA"/>
</dbReference>
<dbReference type="Gene3D" id="1.50.10.10">
    <property type="match status" value="1"/>
</dbReference>
<dbReference type="SUPFAM" id="SSF48208">
    <property type="entry name" value="Six-hairpin glycosidases"/>
    <property type="match status" value="1"/>
</dbReference>